<name>A0A1G1ZSV7_9BACT</name>
<dbReference type="STRING" id="1798409.A3I24_00395"/>
<evidence type="ECO:0000313" key="1">
    <source>
        <dbReference type="EMBL" id="OGY67559.1"/>
    </source>
</evidence>
<comment type="caution">
    <text evidence="1">The sequence shown here is derived from an EMBL/GenBank/DDBJ whole genome shotgun (WGS) entry which is preliminary data.</text>
</comment>
<reference evidence="1 2" key="1">
    <citation type="journal article" date="2016" name="Nat. Commun.">
        <title>Thousands of microbial genomes shed light on interconnected biogeochemical processes in an aquifer system.</title>
        <authorList>
            <person name="Anantharaman K."/>
            <person name="Brown C.T."/>
            <person name="Hug L.A."/>
            <person name="Sharon I."/>
            <person name="Castelle C.J."/>
            <person name="Probst A.J."/>
            <person name="Thomas B.C."/>
            <person name="Singh A."/>
            <person name="Wilkins M.J."/>
            <person name="Karaoz U."/>
            <person name="Brodie E.L."/>
            <person name="Williams K.H."/>
            <person name="Hubbard S.S."/>
            <person name="Banfield J.F."/>
        </authorList>
    </citation>
    <scope>NUCLEOTIDE SEQUENCE [LARGE SCALE GENOMIC DNA]</scope>
</reference>
<evidence type="ECO:0000313" key="2">
    <source>
        <dbReference type="Proteomes" id="UP000177690"/>
    </source>
</evidence>
<accession>A0A1G1ZSV7</accession>
<gene>
    <name evidence="1" type="ORF">A3I24_00395</name>
</gene>
<proteinExistence type="predicted"/>
<organism evidence="1 2">
    <name type="scientific">Candidatus Harrisonbacteria bacterium RIFCSPLOWO2_02_FULL_41_13b</name>
    <dbReference type="NCBI Taxonomy" id="1798409"/>
    <lineage>
        <taxon>Bacteria</taxon>
        <taxon>Candidatus Harrisoniibacteriota</taxon>
    </lineage>
</organism>
<sequence length="272" mass="30818">MLSRFERPILEKAEEAASKKEIVASVWGYVEKLKFPLQERAKKLREKGFPVDDDCRIDPRKFLAFIAESEIQKDLHRVTGQEKQWLMENSLKKPAEQAHQNIIQKNGELLETVKTLGMNGSWFGGRFVTVRTSKFDDYFNGVDNLIFDTVTFQPIAAIDDTTNLLNKKDAIQKVQNGATVKYATEYTHAGAVKRTFKKLPVLLITSPIEEVATLAKDLINGSESEEGEIARRNIVANLKQQAEQIAKGIIPIRDPKLKDAYRKTSEILNSIK</sequence>
<dbReference type="AlphaFoldDB" id="A0A1G1ZSV7"/>
<dbReference type="Proteomes" id="UP000177690">
    <property type="component" value="Unassembled WGS sequence"/>
</dbReference>
<dbReference type="EMBL" id="MHJL01000020">
    <property type="protein sequence ID" value="OGY67559.1"/>
    <property type="molecule type" value="Genomic_DNA"/>
</dbReference>
<protein>
    <submittedName>
        <fullName evidence="1">Uncharacterized protein</fullName>
    </submittedName>
</protein>